<dbReference type="InterPro" id="IPR021136">
    <property type="entry name" value="Flagellar_hook_control-like_C"/>
</dbReference>
<dbReference type="PANTHER" id="PTHR37533">
    <property type="entry name" value="FLAGELLAR HOOK-LENGTH CONTROL PROTEIN"/>
    <property type="match status" value="1"/>
</dbReference>
<dbReference type="PATRIC" id="fig|1198232.3.peg.916"/>
<dbReference type="EMBL" id="CP005996">
    <property type="protein sequence ID" value="AGS39249.1"/>
    <property type="molecule type" value="Genomic_DNA"/>
</dbReference>
<dbReference type="Gene3D" id="3.30.750.140">
    <property type="match status" value="1"/>
</dbReference>
<protein>
    <submittedName>
        <fullName evidence="3">Flagellar hook-length control protein FliK</fullName>
    </submittedName>
</protein>
<feature type="domain" description="Flagellar hook-length control protein-like C-terminal" evidence="2">
    <location>
        <begin position="296"/>
        <end position="378"/>
    </location>
</feature>
<evidence type="ECO:0000313" key="3">
    <source>
        <dbReference type="EMBL" id="AGS39249.1"/>
    </source>
</evidence>
<evidence type="ECO:0000259" key="2">
    <source>
        <dbReference type="Pfam" id="PF02120"/>
    </source>
</evidence>
<evidence type="ECO:0000256" key="1">
    <source>
        <dbReference type="SAM" id="MobiDB-lite"/>
    </source>
</evidence>
<dbReference type="KEGG" id="cza:CYCME_0916"/>
<organism evidence="3 4">
    <name type="scientific">Cycloclasticus zancles 78-ME</name>
    <dbReference type="NCBI Taxonomy" id="1198232"/>
    <lineage>
        <taxon>Bacteria</taxon>
        <taxon>Pseudomonadati</taxon>
        <taxon>Pseudomonadota</taxon>
        <taxon>Gammaproteobacteria</taxon>
        <taxon>Thiotrichales</taxon>
        <taxon>Piscirickettsiaceae</taxon>
        <taxon>Cycloclasticus</taxon>
    </lineage>
</organism>
<keyword evidence="3" id="KW-0966">Cell projection</keyword>
<dbReference type="Proteomes" id="UP000015380">
    <property type="component" value="Chromosome"/>
</dbReference>
<feature type="region of interest" description="Disordered" evidence="1">
    <location>
        <begin position="374"/>
        <end position="411"/>
    </location>
</feature>
<gene>
    <name evidence="3" type="ORF">CYCME_0916</name>
</gene>
<accession>S5T6V4</accession>
<dbReference type="AlphaFoldDB" id="S5T6V4"/>
<dbReference type="InterPro" id="IPR038610">
    <property type="entry name" value="FliK-like_C_sf"/>
</dbReference>
<sequence>MEMAMDVPAILSPQMGSASKGAADSVISDSSRSNDDGFSKHFEKNIDRLNRQSHEPASSDKHAENTGNTAVVVNKTNAPEAASSSKIVTADETQSEQTATVTEVLSNASGQLHEDVIIVENTAEIPTEVGVILVEPKLEAGEAMAAISGNELPPAAALGGPLNSDILANANVRDKDIVFDPLTAGRLPDQRGRLNGKGGEVNFLNSSATLPSLNKPQSTSLPDALVGDLKNTVSDTVNSMFTQQTAGSKALPATEGLLLNVGAPVAGQTQHAVIDKANLQLDTPMNSQKWGEHFTQRVQWVVGQSMSGAQIRLNPQHMGPIEVRVQMQNDQAMVSFTAQHGATREAIEAALPRLRDMLNEQNVNVVDIDVSQHSFSDQREQASNSQEGGMAQSDEFNRDTGESMFDSQDAEQVRRYTGLFSDFA</sequence>
<feature type="region of interest" description="Disordered" evidence="1">
    <location>
        <begin position="1"/>
        <end position="67"/>
    </location>
</feature>
<name>S5T6V4_9GAMM</name>
<keyword evidence="3" id="KW-0969">Cilium</keyword>
<dbReference type="CDD" id="cd17470">
    <property type="entry name" value="T3SS_Flik_C"/>
    <property type="match status" value="1"/>
</dbReference>
<dbReference type="HOGENOM" id="CLU_646758_0_0_6"/>
<dbReference type="Pfam" id="PF02120">
    <property type="entry name" value="Flg_hook"/>
    <property type="match status" value="1"/>
</dbReference>
<reference evidence="3 4" key="1">
    <citation type="submission" date="2013-05" db="EMBL/GenBank/DDBJ databases">
        <title>Between feast and famine: a lifestyle of most important marine PAH-degrading bacterium Cycloclasticus sp. 7ME.</title>
        <authorList>
            <person name="Yakimov M.M."/>
            <person name="Messina E."/>
            <person name="Genovese M."/>
            <person name="Denaro R."/>
            <person name="Crisafi F."/>
            <person name="Russo D."/>
            <person name="Cappello S."/>
            <person name="Santisi S."/>
            <person name="Smedile F."/>
            <person name="Golyshina O.V."/>
            <person name="Tran H."/>
            <person name="Pieper D.H."/>
            <person name="Golyshin P.N."/>
            <person name="Giuliano L."/>
        </authorList>
    </citation>
    <scope>NUCLEOTIDE SEQUENCE [LARGE SCALE GENOMIC DNA]</scope>
    <source>
        <strain evidence="3 4">78-ME</strain>
    </source>
</reference>
<dbReference type="PANTHER" id="PTHR37533:SF2">
    <property type="entry name" value="FLAGELLAR HOOK-LENGTH CONTROL PROTEIN"/>
    <property type="match status" value="1"/>
</dbReference>
<dbReference type="InterPro" id="IPR052563">
    <property type="entry name" value="FliK"/>
</dbReference>
<proteinExistence type="predicted"/>
<keyword evidence="3" id="KW-0282">Flagellum</keyword>
<feature type="compositionally biased region" description="Basic and acidic residues" evidence="1">
    <location>
        <begin position="32"/>
        <end position="64"/>
    </location>
</feature>
<evidence type="ECO:0000313" key="4">
    <source>
        <dbReference type="Proteomes" id="UP000015380"/>
    </source>
</evidence>
<reference evidence="4" key="2">
    <citation type="journal article" date="2016" name="Environ. Microbiol. Rep.">
        <title>Analysis of defence systems and a conjugative IncP-1 plasmid in the marine polyaromatic hydrocarbons-degrading bacterium Cycloclasticus sp. 78-ME.</title>
        <authorList>
            <person name="Yakimov M.M."/>
            <person name="Crisafi F."/>
            <person name="Messina E."/>
            <person name="Smedile F."/>
            <person name="Lopatina A."/>
            <person name="Denaro R."/>
            <person name="Pieper D.H."/>
            <person name="Golyshin P.N."/>
            <person name="Giuliano L."/>
        </authorList>
    </citation>
    <scope>NUCLEOTIDE SEQUENCE [LARGE SCALE GENOMIC DNA]</scope>
    <source>
        <strain evidence="4">78-ME</strain>
    </source>
</reference>
<feature type="compositionally biased region" description="Polar residues" evidence="1">
    <location>
        <begin position="374"/>
        <end position="387"/>
    </location>
</feature>
<keyword evidence="4" id="KW-1185">Reference proteome</keyword>
<dbReference type="eggNOG" id="COG3144">
    <property type="taxonomic scope" value="Bacteria"/>
</dbReference>